<evidence type="ECO:0000256" key="3">
    <source>
        <dbReference type="ARBA" id="ARBA00022630"/>
    </source>
</evidence>
<dbReference type="Gene3D" id="3.40.50.1820">
    <property type="entry name" value="alpha/beta hydrolase"/>
    <property type="match status" value="1"/>
</dbReference>
<dbReference type="InterPro" id="IPR052542">
    <property type="entry name" value="Cholesterol_Oxidase"/>
</dbReference>
<dbReference type="EC" id="5.3.3.1" evidence="10"/>
<dbReference type="PANTHER" id="PTHR47470">
    <property type="entry name" value="CHOLESTEROL OXIDASE"/>
    <property type="match status" value="1"/>
</dbReference>
<dbReference type="GO" id="GO:0008203">
    <property type="term" value="P:cholesterol metabolic process"/>
    <property type="evidence" value="ECO:0007669"/>
    <property type="project" value="UniProtKB-KW"/>
</dbReference>
<organism evidence="16 17">
    <name type="scientific">Prunus dulcis</name>
    <name type="common">Almond</name>
    <name type="synonym">Amygdalus dulcis</name>
    <dbReference type="NCBI Taxonomy" id="3755"/>
    <lineage>
        <taxon>Eukaryota</taxon>
        <taxon>Viridiplantae</taxon>
        <taxon>Streptophyta</taxon>
        <taxon>Embryophyta</taxon>
        <taxon>Tracheophyta</taxon>
        <taxon>Spermatophyta</taxon>
        <taxon>Magnoliopsida</taxon>
        <taxon>eudicotyledons</taxon>
        <taxon>Gunneridae</taxon>
        <taxon>Pentapetalae</taxon>
        <taxon>rosids</taxon>
        <taxon>fabids</taxon>
        <taxon>Rosales</taxon>
        <taxon>Rosaceae</taxon>
        <taxon>Amygdaloideae</taxon>
        <taxon>Amygdaleae</taxon>
        <taxon>Prunus</taxon>
    </lineage>
</organism>
<dbReference type="AlphaFoldDB" id="A0AAD4V0S2"/>
<keyword evidence="17" id="KW-1185">Reference proteome</keyword>
<evidence type="ECO:0000256" key="2">
    <source>
        <dbReference type="ARBA" id="ARBA00022548"/>
    </source>
</evidence>
<dbReference type="InterPro" id="IPR036188">
    <property type="entry name" value="FAD/NAD-bd_sf"/>
</dbReference>
<name>A0AAD4V0S2_PRUDU</name>
<evidence type="ECO:0000256" key="7">
    <source>
        <dbReference type="ARBA" id="ARBA00023166"/>
    </source>
</evidence>
<sequence length="1214" mass="134157">MEKLQGGFGGDGKEEEGYDAVVVGSGYGGSVVACRLCMAAAGIRVCLLEKGRRWESKDFPTDSFKLLSSLRMESRNLGLSFGSKDALIQVYEQNDSVAVVGCGLGGGSLVNAGVMMPTPVRARRHPKWPNDWEKNWDHCEASAAAMLKIQSIPVKFSVGQALEDIAIKEEVGETSETSVKLTVNFDFEDQRPGSTETSKLQEMGSCLACGNCVSGCPYNAKASNDKTYLHSAIQAGCIVKTQCQVQYVIRNTYDNEGKSGSRKRRWRVYLNEIDYVTSDFVILSGGVFGTTEILFQSQMRGLRVSEALGSGFSCNGNNVAYLTGSSTPLNGYGLDKKELFKIPFQARPGPSISTSYTSSMGFTIQNAILPTAYPHLLFKGILTYGWPGGYWFFHGILDKIKLAMGLKATQAVALLALGHDESDGKIMLEKGTNKISFIPPRDPLLPRKIKVFQKLTQKLGGVLFMSKYRSTAVHLLGGCNASSSGPSHGVCNPKGQIFDPQATVHPGLYVCDASLIPCSIGINPSFTIATAAEHISRHLVQDVLEYKIRREGTNYLGGVQDPDSFIEKTKTIDNGRRSVVTFKETMRGHVGGMPCTAYLKMKMNPHGEDQKDSDIEWNLGTNIHGKSHPLLRGKVGGHVEFRGFEKDNLHIIDGDVNLCEVDSRAPYTHYMRYHIHLVASTGSRYILEGRKIMNPFLLASYAWREATTLHVTFEKVADKSSKNDDHDKVILKGELSISMMELLKSLVSFEGNKKGKFLSLLSGTLFRTYFLQMPRGSQEHFNLSDCEHKYSYPSSTLHDIKTEDGVVISCRQWKCQQNLSKLRGSDEQRNPVLLVNGYAVESYWLPTEPNDLVRTLIEEGHETWLLQSRLHVLNPSNTFTLEDVGRFDIPAAINKMLELLGPNVKVHVVAHCVGGLAIHIALMGGHVSASHIASLSCTNSSMFFKLNALSTVKMRLPLLPISMLILGNNKTLPLVETSTSPPVSLRHRLLKLIALLIPRYERCSCSECKVVSGIFGNAFWHENISPTVHQWLNKESSTRLPMAAFPHLRKICNSGFIVDSNGSNSYLIHPQRMALPTLYISGGRPLLVTPQTSFLAHKYMKLHQPGFRHERVVVEGFGHSDLLIGEESCEKVFPHILSHIRLADGDEQQGRNVHINVAEGKKVFSDSEADQYQYEEGFGITCFTGSVRPGSVFEDMESDPNPVQTGPVRFLTGF</sequence>
<dbReference type="InterPro" id="IPR007867">
    <property type="entry name" value="GMC_OxRtase_C"/>
</dbReference>
<proteinExistence type="predicted"/>
<comment type="caution">
    <text evidence="16">The sequence shown here is derived from an EMBL/GenBank/DDBJ whole genome shotgun (WGS) entry which is preliminary data.</text>
</comment>
<evidence type="ECO:0000256" key="6">
    <source>
        <dbReference type="ARBA" id="ARBA00023098"/>
    </source>
</evidence>
<protein>
    <recommendedName>
        <fullName evidence="13">Cholesterol oxidase</fullName>
        <ecNumber evidence="12">1.1.3.6</ecNumber>
        <ecNumber evidence="10">5.3.3.1</ecNumber>
    </recommendedName>
    <alternativeName>
        <fullName evidence="14">Cholesterol isomerase</fullName>
    </alternativeName>
</protein>
<keyword evidence="3" id="KW-0285">Flavoprotein</keyword>
<keyword evidence="8" id="KW-0753">Steroid metabolism</keyword>
<evidence type="ECO:0000256" key="14">
    <source>
        <dbReference type="ARBA" id="ARBA00049778"/>
    </source>
</evidence>
<evidence type="ECO:0000256" key="13">
    <source>
        <dbReference type="ARBA" id="ARBA00049744"/>
    </source>
</evidence>
<keyword evidence="2" id="KW-0153">Cholesterol metabolism</keyword>
<comment type="pathway">
    <text evidence="11">Steroid metabolism; cholesterol degradation.</text>
</comment>
<keyword evidence="4" id="KW-0274">FAD</keyword>
<dbReference type="Gene3D" id="3.50.50.60">
    <property type="entry name" value="FAD/NAD(P)-binding domain"/>
    <property type="match status" value="3"/>
</dbReference>
<gene>
    <name evidence="16" type="ORF">L3X38_044855</name>
</gene>
<evidence type="ECO:0000256" key="12">
    <source>
        <dbReference type="ARBA" id="ARBA00049723"/>
    </source>
</evidence>
<dbReference type="EMBL" id="JAJFAZ020000008">
    <property type="protein sequence ID" value="KAI5315679.1"/>
    <property type="molecule type" value="Genomic_DNA"/>
</dbReference>
<dbReference type="InterPro" id="IPR000172">
    <property type="entry name" value="GMC_OxRdtase_N"/>
</dbReference>
<dbReference type="SUPFAM" id="SSF51905">
    <property type="entry name" value="FAD/NAD(P)-binding domain"/>
    <property type="match status" value="1"/>
</dbReference>
<evidence type="ECO:0000259" key="15">
    <source>
        <dbReference type="PROSITE" id="PS51379"/>
    </source>
</evidence>
<evidence type="ECO:0000313" key="16">
    <source>
        <dbReference type="EMBL" id="KAI5315679.1"/>
    </source>
</evidence>
<dbReference type="PROSITE" id="PS51379">
    <property type="entry name" value="4FE4S_FER_2"/>
    <property type="match status" value="1"/>
</dbReference>
<comment type="cofactor">
    <cofactor evidence="1">
        <name>FAD</name>
        <dbReference type="ChEBI" id="CHEBI:57692"/>
    </cofactor>
</comment>
<feature type="domain" description="4Fe-4S ferredoxin-type" evidence="15">
    <location>
        <begin position="196"/>
        <end position="226"/>
    </location>
</feature>
<keyword evidence="5" id="KW-0560">Oxidoreductase</keyword>
<dbReference type="InterPro" id="IPR017900">
    <property type="entry name" value="4Fe4S_Fe_S_CS"/>
</dbReference>
<dbReference type="EC" id="1.1.3.6" evidence="12"/>
<evidence type="ECO:0000256" key="1">
    <source>
        <dbReference type="ARBA" id="ARBA00001974"/>
    </source>
</evidence>
<keyword evidence="7" id="KW-1207">Sterol metabolism</keyword>
<keyword evidence="6" id="KW-0443">Lipid metabolism</keyword>
<evidence type="ECO:0000256" key="9">
    <source>
        <dbReference type="ARBA" id="ARBA00023235"/>
    </source>
</evidence>
<dbReference type="PROSITE" id="PS00198">
    <property type="entry name" value="4FE4S_FER_1"/>
    <property type="match status" value="1"/>
</dbReference>
<evidence type="ECO:0000256" key="8">
    <source>
        <dbReference type="ARBA" id="ARBA00023221"/>
    </source>
</evidence>
<dbReference type="PROSITE" id="PS51257">
    <property type="entry name" value="PROKAR_LIPOPROTEIN"/>
    <property type="match status" value="1"/>
</dbReference>
<dbReference type="InterPro" id="IPR017896">
    <property type="entry name" value="4Fe4S_Fe-S-bd"/>
</dbReference>
<evidence type="ECO:0000313" key="17">
    <source>
        <dbReference type="Proteomes" id="UP001054821"/>
    </source>
</evidence>
<dbReference type="SUPFAM" id="SSF53474">
    <property type="entry name" value="alpha/beta-Hydrolases"/>
    <property type="match status" value="1"/>
</dbReference>
<dbReference type="Proteomes" id="UP001054821">
    <property type="component" value="Chromosome 8"/>
</dbReference>
<accession>A0AAD4V0S2</accession>
<evidence type="ECO:0000256" key="5">
    <source>
        <dbReference type="ARBA" id="ARBA00023002"/>
    </source>
</evidence>
<dbReference type="GO" id="GO:0004769">
    <property type="term" value="F:steroid Delta-isomerase activity"/>
    <property type="evidence" value="ECO:0007669"/>
    <property type="project" value="UniProtKB-EC"/>
</dbReference>
<dbReference type="GO" id="GO:0050660">
    <property type="term" value="F:flavin adenine dinucleotide binding"/>
    <property type="evidence" value="ECO:0007669"/>
    <property type="project" value="InterPro"/>
</dbReference>
<evidence type="ECO:0000256" key="11">
    <source>
        <dbReference type="ARBA" id="ARBA00049645"/>
    </source>
</evidence>
<dbReference type="InterPro" id="IPR029058">
    <property type="entry name" value="AB_hydrolase_fold"/>
</dbReference>
<evidence type="ECO:0000256" key="4">
    <source>
        <dbReference type="ARBA" id="ARBA00022827"/>
    </source>
</evidence>
<keyword evidence="9" id="KW-0413">Isomerase</keyword>
<dbReference type="Pfam" id="PF00732">
    <property type="entry name" value="GMC_oxred_N"/>
    <property type="match status" value="1"/>
</dbReference>
<dbReference type="GO" id="GO:0016995">
    <property type="term" value="F:cholesterol oxidase activity"/>
    <property type="evidence" value="ECO:0007669"/>
    <property type="project" value="UniProtKB-EC"/>
</dbReference>
<reference evidence="16 17" key="1">
    <citation type="journal article" date="2022" name="G3 (Bethesda)">
        <title>Whole-genome sequence and methylome profiling of the almond [Prunus dulcis (Mill.) D.A. Webb] cultivar 'Nonpareil'.</title>
        <authorList>
            <person name="D'Amico-Willman K.M."/>
            <person name="Ouma W.Z."/>
            <person name="Meulia T."/>
            <person name="Sideli G.M."/>
            <person name="Gradziel T.M."/>
            <person name="Fresnedo-Ramirez J."/>
        </authorList>
    </citation>
    <scope>NUCLEOTIDE SEQUENCE [LARGE SCALE GENOMIC DNA]</scope>
    <source>
        <strain evidence="16">Clone GOH B32 T37-40</strain>
    </source>
</reference>
<dbReference type="PANTHER" id="PTHR47470:SF1">
    <property type="entry name" value="FAD-DEPENDENT OXIDOREDUCTASE 2 FAD BINDING DOMAIN-CONTAINING PROTEIN"/>
    <property type="match status" value="1"/>
</dbReference>
<dbReference type="Pfam" id="PF05199">
    <property type="entry name" value="GMC_oxred_C"/>
    <property type="match status" value="1"/>
</dbReference>
<evidence type="ECO:0000256" key="10">
    <source>
        <dbReference type="ARBA" id="ARBA00038856"/>
    </source>
</evidence>